<name>A0A5B8XV85_9DELT</name>
<evidence type="ECO:0000313" key="3">
    <source>
        <dbReference type="Proteomes" id="UP000321595"/>
    </source>
</evidence>
<dbReference type="InterPro" id="IPR027268">
    <property type="entry name" value="Peptidase_M4/M1_CTD_sf"/>
</dbReference>
<evidence type="ECO:0000313" key="2">
    <source>
        <dbReference type="EMBL" id="QED29495.1"/>
    </source>
</evidence>
<dbReference type="RefSeq" id="WP_146962728.1">
    <property type="nucleotide sequence ID" value="NZ_CP042467.1"/>
</dbReference>
<dbReference type="OrthoDB" id="9778516at2"/>
<dbReference type="InterPro" id="IPR024191">
    <property type="entry name" value="Peptidase_M61"/>
</dbReference>
<dbReference type="InterPro" id="IPR001478">
    <property type="entry name" value="PDZ"/>
</dbReference>
<dbReference type="InterPro" id="IPR040756">
    <property type="entry name" value="Peptidase_M61_N"/>
</dbReference>
<dbReference type="SUPFAM" id="SSF50156">
    <property type="entry name" value="PDZ domain-like"/>
    <property type="match status" value="1"/>
</dbReference>
<dbReference type="Gene3D" id="2.30.42.10">
    <property type="match status" value="1"/>
</dbReference>
<dbReference type="Pfam" id="PF17899">
    <property type="entry name" value="Peptidase_M61_N"/>
    <property type="match status" value="1"/>
</dbReference>
<dbReference type="PROSITE" id="PS50106">
    <property type="entry name" value="PDZ"/>
    <property type="match status" value="1"/>
</dbReference>
<protein>
    <submittedName>
        <fullName evidence="2">M61 family metallopeptidase</fullName>
    </submittedName>
</protein>
<feature type="domain" description="PDZ" evidence="1">
    <location>
        <begin position="463"/>
        <end position="539"/>
    </location>
</feature>
<dbReference type="SMART" id="SM00228">
    <property type="entry name" value="PDZ"/>
    <property type="match status" value="1"/>
</dbReference>
<dbReference type="PIRSF" id="PIRSF016493">
    <property type="entry name" value="Glycyl_aminpptds"/>
    <property type="match status" value="1"/>
</dbReference>
<evidence type="ECO:0000259" key="1">
    <source>
        <dbReference type="PROSITE" id="PS50106"/>
    </source>
</evidence>
<dbReference type="EMBL" id="CP042467">
    <property type="protein sequence ID" value="QED29495.1"/>
    <property type="molecule type" value="Genomic_DNA"/>
</dbReference>
<organism evidence="2 3">
    <name type="scientific">Microvenator marinus</name>
    <dbReference type="NCBI Taxonomy" id="2600177"/>
    <lineage>
        <taxon>Bacteria</taxon>
        <taxon>Deltaproteobacteria</taxon>
        <taxon>Bradymonadales</taxon>
        <taxon>Microvenatoraceae</taxon>
        <taxon>Microvenator</taxon>
    </lineage>
</organism>
<gene>
    <name evidence="2" type="ORF">FRD01_20100</name>
</gene>
<sequence length="597" mass="67669">MSAIRFKLDLRESNTHYAEIEATFHGVAELSELIVRLPVWSPGSYLVREYAQHISGMKASADDGRARGVKKIDKSSWRIDCRDSHTITLKYRVYGHDLGVRNNHFDGSHAFVTPAATFVYVDERLHEAIEVDVVAPPNWKTFTGLKRPVESKAFFVATDFDQLYDCPLEVGPHEFFDLEIMGRPHRFVTWGKGNIDFARLKDHLPKLVDANAEIFGGELPYENYTTIILLTDNLYGGLEHKNSTALMYPRFEFESGKSLDAPIEDDSYINFLSLFAHEHFHVWHVKRIRPERLGPFDYQRENLTRDIWTIEGITSYYNDVTLLRANLISPKKFLDMMAQNIKRMETIPGRFVESVEESSFNAWIGIYRPHENSVNASVSYYLKGAIVAALIDIYIRTESQGEKSLDDVLRYLWQHHAKDRGYPEGALESIIEESTGVNMGDVFDTLVRGTQDPDYTDYLEGVGLELSRKHKGEPGPWIGVNLKESGGSVLVSSVRADGPAHGLLSPGDELLAIGGFRQKGTDLKPRLKLAGLNEVVNVLISRRDEIIEVPLVVRQEPPTEYEIRMREGMTSEVRELLVAWLGGLPVDDAPNTKKVEE</sequence>
<dbReference type="InterPro" id="IPR007963">
    <property type="entry name" value="Peptidase_M61_catalytic"/>
</dbReference>
<reference evidence="2 3" key="1">
    <citation type="submission" date="2019-08" db="EMBL/GenBank/DDBJ databases">
        <authorList>
            <person name="Liang Q."/>
        </authorList>
    </citation>
    <scope>NUCLEOTIDE SEQUENCE [LARGE SCALE GENOMIC DNA]</scope>
    <source>
        <strain evidence="2 3">V1718</strain>
    </source>
</reference>
<accession>A0A5B8XV85</accession>
<keyword evidence="3" id="KW-1185">Reference proteome</keyword>
<dbReference type="KEGG" id="bbae:FRD01_20100"/>
<dbReference type="SUPFAM" id="SSF55486">
    <property type="entry name" value="Metalloproteases ('zincins'), catalytic domain"/>
    <property type="match status" value="1"/>
</dbReference>
<dbReference type="Gene3D" id="2.60.40.3650">
    <property type="match status" value="1"/>
</dbReference>
<dbReference type="Pfam" id="PF05299">
    <property type="entry name" value="Peptidase_M61"/>
    <property type="match status" value="1"/>
</dbReference>
<dbReference type="InterPro" id="IPR036034">
    <property type="entry name" value="PDZ_sf"/>
</dbReference>
<dbReference type="Gene3D" id="1.10.390.10">
    <property type="entry name" value="Neutral Protease Domain 2"/>
    <property type="match status" value="1"/>
</dbReference>
<proteinExistence type="predicted"/>
<dbReference type="AlphaFoldDB" id="A0A5B8XV85"/>
<dbReference type="Proteomes" id="UP000321595">
    <property type="component" value="Chromosome"/>
</dbReference>